<keyword evidence="4" id="KW-0547">Nucleotide-binding</keyword>
<dbReference type="PROSITE" id="PS50850">
    <property type="entry name" value="MFS"/>
    <property type="match status" value="1"/>
</dbReference>
<keyword evidence="5" id="KW-0521">NADP</keyword>
<dbReference type="GO" id="GO:0009361">
    <property type="term" value="C:succinate-CoA ligase complex (ADP-forming)"/>
    <property type="evidence" value="ECO:0007669"/>
    <property type="project" value="TreeGrafter"/>
</dbReference>
<comment type="caution">
    <text evidence="10">The sequence shown here is derived from an EMBL/GenBank/DDBJ whole genome shotgun (WGS) entry which is preliminary data.</text>
</comment>
<sequence>MAATAPKVETQPQMSGDALSRIGTRTMQDALGLEEQSLGRIGTRGTHSSRILSSPPDGGTQAWTQVAMGWIVIFTTWGYVNSFGSFQAYYTSVLPQSAFDVSWIGSLQVWLTFFGSAFSGRLLDAGLFIPTFLVGTTLQLIGIFLMSVSKTYWQLMLTQGVLTGIGGGIIFAPSLALVATYFEKRRGIAIGLVTTGNSIGGMVYPLVVRELLPRLGMPWATRVLGFINLTGFCFVAVFMRPRLAPRKTGPVIDWSAFKDLLYMTYVGGLFFFVLAVYYTFYYLASFGREALGMSYADASILTTVINGAGLPTRVLVPVLADRYGPINVIVPAALCVAVVAFSWLAVRDVAGVWVFAVFYGLASGAFQSLMPTGVASITKRLDAMGTRIGMCFSIVSFAGLTGPPIGGLIQSASGGDVTGAHIWAALSNSRFVDPKPTMESSPHSNFQTLQGKIALVTGASRGLGAGFAFELARRGAKIVATYTSPSSEKLVKDLSDRIASLDPSSLCIGVKADLRDETSPAEIVLQCVAVFGPRIDILVNNAGAEIVKHHIDLTVSDFDSIYHLNVLAPLLLLQAIKPYLPSSGGGRIINISSVGARYGFKNLSLYCSSKAALEGMTRCWAAELGEEGHTVNTVNPGPVQSEMLDNIPQDIVSIQKAQTPAGNRLGTVDDVAQIVAWLASEESRWITGQAISASGGLVIASKMKMIARRFVVSSINRRNTARYFSSSLQGRSPYDSTIPNLCIDQNTRVIFQGFTGKAATANAKDTIAYGTTIVGGVSPGKGGQTHLGLPVFNTVKEAMEAVKPHVSSVFVPAQHAAKAIIESIEAEVPLVVSVAEHVPVHDMLRVHEILRTQDKTRLVGPNCPGIIAPDQCRVGIMPYKQYLKGSIGIVSKSGTLSYEAVGATTRAGLGQSIVVGMGGDMLPGTTLVDGLKLFFEHDDTKGIIVIGEIGGEAELKAAELIKTYCQSTPNPKPIIAMVAGRTAPEGKTMGHAGAILSPRDLSAEEKAKALEDAGAIVVPHPGLMGSTMVELLGTRT</sequence>
<dbReference type="InterPro" id="IPR016102">
    <property type="entry name" value="Succinyl-CoA_synth-like"/>
</dbReference>
<dbReference type="NCBIfam" id="NF004230">
    <property type="entry name" value="PRK05678.1"/>
    <property type="match status" value="1"/>
</dbReference>
<dbReference type="Gene3D" id="1.20.1250.20">
    <property type="entry name" value="MFS general substrate transporter like domains"/>
    <property type="match status" value="1"/>
</dbReference>
<dbReference type="PROSITE" id="PS00061">
    <property type="entry name" value="ADH_SHORT"/>
    <property type="match status" value="1"/>
</dbReference>
<keyword evidence="8" id="KW-0472">Membrane</keyword>
<dbReference type="Gene3D" id="3.40.50.261">
    <property type="entry name" value="Succinyl-CoA synthetase domains"/>
    <property type="match status" value="1"/>
</dbReference>
<evidence type="ECO:0000313" key="10">
    <source>
        <dbReference type="EMBL" id="KAF4983790.1"/>
    </source>
</evidence>
<dbReference type="GO" id="GO:0004776">
    <property type="term" value="F:succinate-CoA ligase (GDP-forming) activity"/>
    <property type="evidence" value="ECO:0007669"/>
    <property type="project" value="TreeGrafter"/>
</dbReference>
<dbReference type="InterPro" id="IPR020846">
    <property type="entry name" value="MFS_dom"/>
</dbReference>
<reference evidence="10" key="2">
    <citation type="submission" date="2020-05" db="EMBL/GenBank/DDBJ databases">
        <authorList>
            <person name="Kim H.-S."/>
            <person name="Proctor R.H."/>
            <person name="Brown D.W."/>
        </authorList>
    </citation>
    <scope>NUCLEOTIDE SEQUENCE</scope>
    <source>
        <strain evidence="10">NRRL 22465</strain>
    </source>
</reference>
<keyword evidence="3" id="KW-0436">Ligase</keyword>
<dbReference type="InterPro" id="IPR033847">
    <property type="entry name" value="Citrt_syn/SCS-alpha_CS"/>
</dbReference>
<evidence type="ECO:0000259" key="9">
    <source>
        <dbReference type="PROSITE" id="PS50850"/>
    </source>
</evidence>
<evidence type="ECO:0000256" key="4">
    <source>
        <dbReference type="ARBA" id="ARBA00022741"/>
    </source>
</evidence>
<evidence type="ECO:0000256" key="1">
    <source>
        <dbReference type="ARBA" id="ARBA00004141"/>
    </source>
</evidence>
<dbReference type="Pfam" id="PF13561">
    <property type="entry name" value="adh_short_C2"/>
    <property type="match status" value="1"/>
</dbReference>
<organism evidence="10 11">
    <name type="scientific">Fusarium zealandicum</name>
    <dbReference type="NCBI Taxonomy" id="1053134"/>
    <lineage>
        <taxon>Eukaryota</taxon>
        <taxon>Fungi</taxon>
        <taxon>Dikarya</taxon>
        <taxon>Ascomycota</taxon>
        <taxon>Pezizomycotina</taxon>
        <taxon>Sordariomycetes</taxon>
        <taxon>Hypocreomycetidae</taxon>
        <taxon>Hypocreales</taxon>
        <taxon>Nectriaceae</taxon>
        <taxon>Fusarium</taxon>
        <taxon>Fusarium staphyleae species complex</taxon>
    </lineage>
</organism>
<keyword evidence="8" id="KW-0812">Transmembrane</keyword>
<gene>
    <name evidence="10" type="ORF">FZEAL_874</name>
</gene>
<evidence type="ECO:0000256" key="5">
    <source>
        <dbReference type="ARBA" id="ARBA00022857"/>
    </source>
</evidence>
<evidence type="ECO:0000313" key="11">
    <source>
        <dbReference type="Proteomes" id="UP000635477"/>
    </source>
</evidence>
<dbReference type="GO" id="GO:0004775">
    <property type="term" value="F:succinate-CoA ligase (ADP-forming) activity"/>
    <property type="evidence" value="ECO:0007669"/>
    <property type="project" value="TreeGrafter"/>
</dbReference>
<feature type="transmembrane region" description="Helical" evidence="8">
    <location>
        <begin position="295"/>
        <end position="316"/>
    </location>
</feature>
<reference evidence="10" key="1">
    <citation type="journal article" date="2020" name="BMC Genomics">
        <title>Correction to: Identification and distribution of gene clusters required for synthesis of sphingolipid metabolism inhibitors in diverse species of the filamentous fungus Fusarium.</title>
        <authorList>
            <person name="Kim H.S."/>
            <person name="Lohmar J.M."/>
            <person name="Busman M."/>
            <person name="Brown D.W."/>
            <person name="Naumann T.A."/>
            <person name="Divon H.H."/>
            <person name="Lysoe E."/>
            <person name="Uhlig S."/>
            <person name="Proctor R.H."/>
        </authorList>
    </citation>
    <scope>NUCLEOTIDE SEQUENCE</scope>
    <source>
        <strain evidence="10">NRRL 22465</strain>
    </source>
</reference>
<dbReference type="Gene3D" id="3.40.50.720">
    <property type="entry name" value="NAD(P)-binding Rossmann-like Domain"/>
    <property type="match status" value="2"/>
</dbReference>
<feature type="transmembrane region" description="Helical" evidence="8">
    <location>
        <begin position="125"/>
        <end position="148"/>
    </location>
</feature>
<dbReference type="OrthoDB" id="6499973at2759"/>
<dbReference type="InterPro" id="IPR020904">
    <property type="entry name" value="Sc_DH/Rdtase_CS"/>
</dbReference>
<name>A0A8H4UTX1_9HYPO</name>
<evidence type="ECO:0000256" key="6">
    <source>
        <dbReference type="ARBA" id="ARBA00023002"/>
    </source>
</evidence>
<dbReference type="Pfam" id="PF07690">
    <property type="entry name" value="MFS_1"/>
    <property type="match status" value="1"/>
</dbReference>
<dbReference type="FunFam" id="3.40.50.720:FF:000374">
    <property type="entry name" value="3-oxoacyl-(Acyl-carrier-protein) reductase"/>
    <property type="match status" value="1"/>
</dbReference>
<feature type="transmembrane region" description="Helical" evidence="8">
    <location>
        <begin position="388"/>
        <end position="409"/>
    </location>
</feature>
<dbReference type="InterPro" id="IPR036291">
    <property type="entry name" value="NAD(P)-bd_dom_sf"/>
</dbReference>
<keyword evidence="6" id="KW-0560">Oxidoreductase</keyword>
<evidence type="ECO:0000256" key="7">
    <source>
        <dbReference type="ARBA" id="ARBA00023180"/>
    </source>
</evidence>
<dbReference type="InterPro" id="IPR005811">
    <property type="entry name" value="SUCC_ACL_C"/>
</dbReference>
<dbReference type="AlphaFoldDB" id="A0A8H4UTX1"/>
<dbReference type="GO" id="GO:0006099">
    <property type="term" value="P:tricarboxylic acid cycle"/>
    <property type="evidence" value="ECO:0007669"/>
    <property type="project" value="UniProtKB-UniPathway"/>
</dbReference>
<dbReference type="PANTHER" id="PTHR11117">
    <property type="entry name" value="SUCCINYL-COA LIGASE SUBUNIT ALPHA"/>
    <property type="match status" value="1"/>
</dbReference>
<evidence type="ECO:0000256" key="3">
    <source>
        <dbReference type="ARBA" id="ARBA00022598"/>
    </source>
</evidence>
<dbReference type="CDD" id="cd17352">
    <property type="entry name" value="MFS_MCT_SLC16"/>
    <property type="match status" value="1"/>
</dbReference>
<dbReference type="GO" id="GO:0016020">
    <property type="term" value="C:membrane"/>
    <property type="evidence" value="ECO:0007669"/>
    <property type="project" value="UniProtKB-SubCell"/>
</dbReference>
<evidence type="ECO:0000256" key="2">
    <source>
        <dbReference type="ARBA" id="ARBA00006484"/>
    </source>
</evidence>
<dbReference type="PRINTS" id="PR00081">
    <property type="entry name" value="GDHRDH"/>
</dbReference>
<feature type="domain" description="Major facilitator superfamily (MFS) profile" evidence="9">
    <location>
        <begin position="62"/>
        <end position="476"/>
    </location>
</feature>
<keyword evidence="8" id="KW-1133">Transmembrane helix</keyword>
<dbReference type="InterPro" id="IPR003781">
    <property type="entry name" value="CoA-bd"/>
</dbReference>
<dbReference type="PANTHER" id="PTHR11117:SF6">
    <property type="entry name" value="SYNTHETASE SUBUNIT ALPHA, PUTATIVE (AFU_ORTHOLOGUE AFUA_1G10830)-RELATED"/>
    <property type="match status" value="1"/>
</dbReference>
<dbReference type="SUPFAM" id="SSF52210">
    <property type="entry name" value="Succinyl-CoA synthetase domains"/>
    <property type="match status" value="1"/>
</dbReference>
<dbReference type="Proteomes" id="UP000635477">
    <property type="component" value="Unassembled WGS sequence"/>
</dbReference>
<dbReference type="Pfam" id="PF00549">
    <property type="entry name" value="Ligase_CoA"/>
    <property type="match status" value="1"/>
</dbReference>
<dbReference type="UniPathway" id="UPA00223">
    <property type="reaction ID" value="UER00999"/>
</dbReference>
<keyword evidence="11" id="KW-1185">Reference proteome</keyword>
<comment type="similarity">
    <text evidence="2">Belongs to the short-chain dehydrogenases/reductases (SDR) family.</text>
</comment>
<dbReference type="CDD" id="cd05233">
    <property type="entry name" value="SDR_c"/>
    <property type="match status" value="1"/>
</dbReference>
<dbReference type="EMBL" id="JABEYC010000048">
    <property type="protein sequence ID" value="KAF4983790.1"/>
    <property type="molecule type" value="Genomic_DNA"/>
</dbReference>
<comment type="subcellular location">
    <subcellularLocation>
        <location evidence="1">Membrane</location>
        <topology evidence="1">Multi-pass membrane protein</topology>
    </subcellularLocation>
</comment>
<dbReference type="Pfam" id="PF02629">
    <property type="entry name" value="CoA_binding"/>
    <property type="match status" value="1"/>
</dbReference>
<dbReference type="GO" id="GO:0016491">
    <property type="term" value="F:oxidoreductase activity"/>
    <property type="evidence" value="ECO:0007669"/>
    <property type="project" value="UniProtKB-KW"/>
</dbReference>
<feature type="transmembrane region" description="Helical" evidence="8">
    <location>
        <begin position="62"/>
        <end position="80"/>
    </location>
</feature>
<dbReference type="FunFam" id="3.40.50.720:FF:000277">
    <property type="entry name" value="Succinate--CoA ligase [ADP-forming] subunit alpha"/>
    <property type="match status" value="1"/>
</dbReference>
<dbReference type="PROSITE" id="PS00399">
    <property type="entry name" value="SUCCINYL_COA_LIG_2"/>
    <property type="match status" value="1"/>
</dbReference>
<feature type="transmembrane region" description="Helical" evidence="8">
    <location>
        <begin position="328"/>
        <end position="346"/>
    </location>
</feature>
<dbReference type="InterPro" id="IPR002347">
    <property type="entry name" value="SDR_fam"/>
</dbReference>
<protein>
    <recommendedName>
        <fullName evidence="9">Major facilitator superfamily (MFS) profile domain-containing protein</fullName>
    </recommendedName>
</protein>
<dbReference type="InterPro" id="IPR017440">
    <property type="entry name" value="Cit_synth/succinyl-CoA_lig_AS"/>
</dbReference>
<dbReference type="GO" id="GO:0000166">
    <property type="term" value="F:nucleotide binding"/>
    <property type="evidence" value="ECO:0007669"/>
    <property type="project" value="UniProtKB-KW"/>
</dbReference>
<dbReference type="PROSITE" id="PS01216">
    <property type="entry name" value="SUCCINYL_COA_LIG_1"/>
    <property type="match status" value="1"/>
</dbReference>
<dbReference type="GO" id="GO:0005739">
    <property type="term" value="C:mitochondrion"/>
    <property type="evidence" value="ECO:0007669"/>
    <property type="project" value="TreeGrafter"/>
</dbReference>
<dbReference type="InterPro" id="IPR036259">
    <property type="entry name" value="MFS_trans_sf"/>
</dbReference>
<feature type="transmembrane region" description="Helical" evidence="8">
    <location>
        <begin position="260"/>
        <end position="283"/>
    </location>
</feature>
<evidence type="ECO:0000256" key="8">
    <source>
        <dbReference type="SAM" id="Phobius"/>
    </source>
</evidence>
<feature type="transmembrane region" description="Helical" evidence="8">
    <location>
        <begin position="219"/>
        <end position="239"/>
    </location>
</feature>
<dbReference type="SMART" id="SM00881">
    <property type="entry name" value="CoA_binding"/>
    <property type="match status" value="1"/>
</dbReference>
<keyword evidence="7" id="KW-0325">Glycoprotein</keyword>
<dbReference type="GO" id="GO:0022857">
    <property type="term" value="F:transmembrane transporter activity"/>
    <property type="evidence" value="ECO:0007669"/>
    <property type="project" value="InterPro"/>
</dbReference>
<dbReference type="SUPFAM" id="SSF103473">
    <property type="entry name" value="MFS general substrate transporter"/>
    <property type="match status" value="1"/>
</dbReference>
<feature type="transmembrane region" description="Helical" evidence="8">
    <location>
        <begin position="100"/>
        <end position="118"/>
    </location>
</feature>
<feature type="transmembrane region" description="Helical" evidence="8">
    <location>
        <begin position="189"/>
        <end position="207"/>
    </location>
</feature>
<dbReference type="PRINTS" id="PR00080">
    <property type="entry name" value="SDRFAMILY"/>
</dbReference>
<dbReference type="InterPro" id="IPR011701">
    <property type="entry name" value="MFS"/>
</dbReference>
<proteinExistence type="inferred from homology"/>
<accession>A0A8H4UTX1</accession>
<dbReference type="SUPFAM" id="SSF51735">
    <property type="entry name" value="NAD(P)-binding Rossmann-fold domains"/>
    <property type="match status" value="2"/>
</dbReference>
<feature type="transmembrane region" description="Helical" evidence="8">
    <location>
        <begin position="352"/>
        <end position="376"/>
    </location>
</feature>
<feature type="transmembrane region" description="Helical" evidence="8">
    <location>
        <begin position="160"/>
        <end position="182"/>
    </location>
</feature>